<dbReference type="FunFam" id="3.40.50.300:FF:000326">
    <property type="entry name" value="P-loop containing nucleoside triphosphate hydrolase"/>
    <property type="match status" value="1"/>
</dbReference>
<keyword evidence="2 5" id="KW-0378">Hydrolase</keyword>
<dbReference type="InterPro" id="IPR041679">
    <property type="entry name" value="DNA2/NAM7-like_C"/>
</dbReference>
<evidence type="ECO:0000256" key="4">
    <source>
        <dbReference type="ARBA" id="ARBA00022840"/>
    </source>
</evidence>
<feature type="compositionally biased region" description="Low complexity" evidence="7">
    <location>
        <begin position="248"/>
        <end position="258"/>
    </location>
</feature>
<dbReference type="Proteomes" id="UP001295684">
    <property type="component" value="Unassembled WGS sequence"/>
</dbReference>
<dbReference type="InterPro" id="IPR027417">
    <property type="entry name" value="P-loop_NTPase"/>
</dbReference>
<evidence type="ECO:0000259" key="8">
    <source>
        <dbReference type="PROSITE" id="PS51198"/>
    </source>
</evidence>
<evidence type="ECO:0000256" key="5">
    <source>
        <dbReference type="PROSITE-ProRule" id="PRU00560"/>
    </source>
</evidence>
<evidence type="ECO:0000256" key="1">
    <source>
        <dbReference type="ARBA" id="ARBA00022741"/>
    </source>
</evidence>
<feature type="region of interest" description="Disordered" evidence="7">
    <location>
        <begin position="305"/>
        <end position="328"/>
    </location>
</feature>
<sequence length="1301" mass="151243">MSRRQQLLNQGLKRPKFTEDEGCRIVGERFHSNSFIFRQPNNASDETIRFPNDANPNTQRNHNATNLRAASQGTSSVRNIYRRLESQKNQKASSKAPSSSNNSFAGSSIFKNNSQSLTQGIKGFSEKFSKRKPYNRFSDNYGSRSWGMSNKFSWNNSRSSSGNSLVDFLAKKQSSTYDQQKAIQAERKYQANKEKVDKRWEKHFQKSKNKVKSSDRVSMSSQSRSSFEKKREQKEQEKGAPFHSGQYGDLIDISSDSGSPEKKSYPEFYERKETDQQRKKHFEKWRRLVDEEELAQKKQLFDTDVRHRYAKDSHTPGKISNSKPKLSDEKDIEEYVKQDKERRAFLYKHTQSNKDSKIDNDIQNMEKLFNKDFKDLEHHRKDKRLSEKDMKYQRSLSLSHSHFKRDISNESIAEKEKYDRERRNRYEHRRNDGPFVKKILDLKLFSKPKVSSKEIPIKFDDYMQYYKVWMPLFEYEVYSQLISMRKEGSKSKLADVCYTASLANYTIQGMLKSPDRLFFSLLMCAPNNEIVKYENRAPQKLKTRKSIQKERFSNNLEWSKIFNQVRENDLIYLSNKRLEKKEEKFNFAAMKPYNLFQFCNPELGGALGVVNKRMKKSGNVIEVKFSYDIKDPLTSLCKRMQDDNQDFFVYYITNLSTVIREYLALKSIEFSKFVNAILDPLKYKEILSKRMTLRELNNKKYNDSQNEALRYVASMNTGGLSLIQGPPGTGKTHTIHGILNMFVETRVEPNFKILVCTPSNAACDELVSRLGRETERRQGLVYKMVRIGAFDYEPPMIVKKYTLDEMVKRELKKTGRKIDFTDIDKKCKEMDILGVEMDKIEKNIKKSTEEEKVDLKQKHEQIKIKRGKLMGETNLLRQQKSQSKINASSIEESIVRHADFIFTTLSMSGVELLDKMDFKFSHLIIDEASQATEISALIPFCHDVNKVILVGDQNQLPATVFSENAEKTLFNRSLYERFLGNEIECFTLNIQYRMQSIIREFPNNQFYDGKIVDDPSINKRILDRTKEKCPKLAFFNLEFTECDGGVSKSNRKEAEFVAGLFMEQLFIRGDGSFGQGLEAITGKVGVITPYRKQSDVIKDCLIEALLEVAQEHPSFHLKNPNFLKEGAKEEINKIIQVSTVDSFQGKEKDTIIISLVRVSKASETSIGFLHDYRRMNVALTRAQNFLWVIGHAPTLNSNKNWGDFIRFCFKKRCVKTISKEPPAYKIVNGEKKSRYCFSEIGPIDESPNKKKRRRNRKKKSNTRKAHTIINIPDSDTQATSNPQQEAILIEEDVPQTLSKFK</sequence>
<feature type="compositionally biased region" description="Basic and acidic residues" evidence="7">
    <location>
        <begin position="226"/>
        <end position="240"/>
    </location>
</feature>
<evidence type="ECO:0000313" key="10">
    <source>
        <dbReference type="Proteomes" id="UP001295684"/>
    </source>
</evidence>
<dbReference type="PROSITE" id="PS51198">
    <property type="entry name" value="UVRD_HELICASE_ATP_BIND"/>
    <property type="match status" value="1"/>
</dbReference>
<name>A0AAD1U4Z9_EUPCR</name>
<feature type="coiled-coil region" evidence="6">
    <location>
        <begin position="830"/>
        <end position="865"/>
    </location>
</feature>
<dbReference type="GO" id="GO:0016787">
    <property type="term" value="F:hydrolase activity"/>
    <property type="evidence" value="ECO:0007669"/>
    <property type="project" value="UniProtKB-UniRule"/>
</dbReference>
<dbReference type="PANTHER" id="PTHR10887">
    <property type="entry name" value="DNA2/NAM7 HELICASE FAMILY"/>
    <property type="match status" value="1"/>
</dbReference>
<dbReference type="PANTHER" id="PTHR10887:SF495">
    <property type="entry name" value="HELICASE SENATAXIN ISOFORM X1-RELATED"/>
    <property type="match status" value="1"/>
</dbReference>
<keyword evidence="3 5" id="KW-0347">Helicase</keyword>
<feature type="compositionally biased region" description="Basic and acidic residues" evidence="7">
    <location>
        <begin position="259"/>
        <end position="273"/>
    </location>
</feature>
<dbReference type="Gene3D" id="3.40.50.300">
    <property type="entry name" value="P-loop containing nucleotide triphosphate hydrolases"/>
    <property type="match status" value="2"/>
</dbReference>
<dbReference type="CDD" id="cd18042">
    <property type="entry name" value="DEXXQc_SETX"/>
    <property type="match status" value="1"/>
</dbReference>
<dbReference type="EMBL" id="CAMPGE010003603">
    <property type="protein sequence ID" value="CAI2362442.1"/>
    <property type="molecule type" value="Genomic_DNA"/>
</dbReference>
<evidence type="ECO:0000256" key="2">
    <source>
        <dbReference type="ARBA" id="ARBA00022801"/>
    </source>
</evidence>
<reference evidence="9" key="1">
    <citation type="submission" date="2023-07" db="EMBL/GenBank/DDBJ databases">
        <authorList>
            <consortium name="AG Swart"/>
            <person name="Singh M."/>
            <person name="Singh A."/>
            <person name="Seah K."/>
            <person name="Emmerich C."/>
        </authorList>
    </citation>
    <scope>NUCLEOTIDE SEQUENCE</scope>
    <source>
        <strain evidence="9">DP1</strain>
    </source>
</reference>
<gene>
    <name evidence="9" type="ORF">ECRASSUSDP1_LOCUS3765</name>
</gene>
<keyword evidence="10" id="KW-1185">Reference proteome</keyword>
<proteinExistence type="predicted"/>
<feature type="compositionally biased region" description="Polar residues" evidence="7">
    <location>
        <begin position="54"/>
        <end position="78"/>
    </location>
</feature>
<organism evidence="9 10">
    <name type="scientific">Euplotes crassus</name>
    <dbReference type="NCBI Taxonomy" id="5936"/>
    <lineage>
        <taxon>Eukaryota</taxon>
        <taxon>Sar</taxon>
        <taxon>Alveolata</taxon>
        <taxon>Ciliophora</taxon>
        <taxon>Intramacronucleata</taxon>
        <taxon>Spirotrichea</taxon>
        <taxon>Hypotrichia</taxon>
        <taxon>Euplotida</taxon>
        <taxon>Euplotidae</taxon>
        <taxon>Moneuplotes</taxon>
    </lineage>
</organism>
<evidence type="ECO:0000256" key="7">
    <source>
        <dbReference type="SAM" id="MobiDB-lite"/>
    </source>
</evidence>
<dbReference type="GO" id="GO:0004386">
    <property type="term" value="F:helicase activity"/>
    <property type="evidence" value="ECO:0007669"/>
    <property type="project" value="UniProtKB-UniRule"/>
</dbReference>
<evidence type="ECO:0000256" key="6">
    <source>
        <dbReference type="SAM" id="Coils"/>
    </source>
</evidence>
<dbReference type="SUPFAM" id="SSF52540">
    <property type="entry name" value="P-loop containing nucleoside triphosphate hydrolases"/>
    <property type="match status" value="1"/>
</dbReference>
<dbReference type="InterPro" id="IPR041677">
    <property type="entry name" value="DNA2/NAM7_AAA_11"/>
</dbReference>
<feature type="compositionally biased region" description="Basic residues" evidence="7">
    <location>
        <begin position="1249"/>
        <end position="1266"/>
    </location>
</feature>
<dbReference type="InterPro" id="IPR047187">
    <property type="entry name" value="SF1_C_Upf1"/>
</dbReference>
<accession>A0AAD1U4Z9</accession>
<dbReference type="InterPro" id="IPR014016">
    <property type="entry name" value="UvrD-like_ATP-bd"/>
</dbReference>
<dbReference type="Pfam" id="PF13086">
    <property type="entry name" value="AAA_11"/>
    <property type="match status" value="1"/>
</dbReference>
<feature type="domain" description="UvrD-like helicase ATP-binding" evidence="8">
    <location>
        <begin position="704"/>
        <end position="995"/>
    </location>
</feature>
<dbReference type="GO" id="GO:0005524">
    <property type="term" value="F:ATP binding"/>
    <property type="evidence" value="ECO:0007669"/>
    <property type="project" value="UniProtKB-UniRule"/>
</dbReference>
<feature type="compositionally biased region" description="Low complexity" evidence="7">
    <location>
        <begin position="89"/>
        <end position="108"/>
    </location>
</feature>
<dbReference type="GO" id="GO:0005694">
    <property type="term" value="C:chromosome"/>
    <property type="evidence" value="ECO:0007669"/>
    <property type="project" value="UniProtKB-ARBA"/>
</dbReference>
<feature type="region of interest" description="Disordered" evidence="7">
    <location>
        <begin position="1244"/>
        <end position="1301"/>
    </location>
</feature>
<keyword evidence="4 5" id="KW-0067">ATP-binding</keyword>
<comment type="caution">
    <text evidence="9">The sequence shown here is derived from an EMBL/GenBank/DDBJ whole genome shotgun (WGS) entry which is preliminary data.</text>
</comment>
<dbReference type="CDD" id="cd18808">
    <property type="entry name" value="SF1_C_Upf1"/>
    <property type="match status" value="1"/>
</dbReference>
<protein>
    <recommendedName>
        <fullName evidence="8">UvrD-like helicase ATP-binding domain-containing protein</fullName>
    </recommendedName>
</protein>
<evidence type="ECO:0000313" key="9">
    <source>
        <dbReference type="EMBL" id="CAI2362442.1"/>
    </source>
</evidence>
<keyword evidence="6" id="KW-0175">Coiled coil</keyword>
<dbReference type="Pfam" id="PF13087">
    <property type="entry name" value="AAA_12"/>
    <property type="match status" value="1"/>
</dbReference>
<dbReference type="InterPro" id="IPR045055">
    <property type="entry name" value="DNA2/NAM7-like"/>
</dbReference>
<feature type="region of interest" description="Disordered" evidence="7">
    <location>
        <begin position="42"/>
        <end position="111"/>
    </location>
</feature>
<feature type="region of interest" description="Disordered" evidence="7">
    <location>
        <begin position="188"/>
        <end position="273"/>
    </location>
</feature>
<evidence type="ECO:0000256" key="3">
    <source>
        <dbReference type="ARBA" id="ARBA00022806"/>
    </source>
</evidence>
<feature type="binding site" evidence="5">
    <location>
        <begin position="725"/>
        <end position="732"/>
    </location>
    <ligand>
        <name>ATP</name>
        <dbReference type="ChEBI" id="CHEBI:30616"/>
    </ligand>
</feature>
<feature type="compositionally biased region" description="Basic and acidic residues" evidence="7">
    <location>
        <begin position="305"/>
        <end position="315"/>
    </location>
</feature>
<keyword evidence="1 5" id="KW-0547">Nucleotide-binding</keyword>
<feature type="compositionally biased region" description="Polar residues" evidence="7">
    <location>
        <begin position="1273"/>
        <end position="1284"/>
    </location>
</feature>
<feature type="compositionally biased region" description="Low complexity" evidence="7">
    <location>
        <begin position="216"/>
        <end position="225"/>
    </location>
</feature>
<feature type="compositionally biased region" description="Basic and acidic residues" evidence="7">
    <location>
        <begin position="188"/>
        <end position="204"/>
    </location>
</feature>